<evidence type="ECO:0000313" key="2">
    <source>
        <dbReference type="EMBL" id="KAK9675740.1"/>
    </source>
</evidence>
<organism evidence="2 3">
    <name type="scientific">Saponaria officinalis</name>
    <name type="common">Common soapwort</name>
    <name type="synonym">Lychnis saponaria</name>
    <dbReference type="NCBI Taxonomy" id="3572"/>
    <lineage>
        <taxon>Eukaryota</taxon>
        <taxon>Viridiplantae</taxon>
        <taxon>Streptophyta</taxon>
        <taxon>Embryophyta</taxon>
        <taxon>Tracheophyta</taxon>
        <taxon>Spermatophyta</taxon>
        <taxon>Magnoliopsida</taxon>
        <taxon>eudicotyledons</taxon>
        <taxon>Gunneridae</taxon>
        <taxon>Pentapetalae</taxon>
        <taxon>Caryophyllales</taxon>
        <taxon>Caryophyllaceae</taxon>
        <taxon>Caryophylleae</taxon>
        <taxon>Saponaria</taxon>
    </lineage>
</organism>
<evidence type="ECO:0000259" key="1">
    <source>
        <dbReference type="PROSITE" id="PS50181"/>
    </source>
</evidence>
<dbReference type="Gene3D" id="1.20.1280.50">
    <property type="match status" value="1"/>
</dbReference>
<keyword evidence="3" id="KW-1185">Reference proteome</keyword>
<dbReference type="PANTHER" id="PTHR31672:SF13">
    <property type="entry name" value="F-BOX PROTEIN CPR30-LIKE"/>
    <property type="match status" value="1"/>
</dbReference>
<dbReference type="Pfam" id="PF00646">
    <property type="entry name" value="F-box"/>
    <property type="match status" value="1"/>
</dbReference>
<dbReference type="CDD" id="cd09917">
    <property type="entry name" value="F-box_SF"/>
    <property type="match status" value="1"/>
</dbReference>
<gene>
    <name evidence="2" type="ORF">RND81_11G027300</name>
</gene>
<dbReference type="Proteomes" id="UP001443914">
    <property type="component" value="Unassembled WGS sequence"/>
</dbReference>
<dbReference type="SUPFAM" id="SSF81383">
    <property type="entry name" value="F-box domain"/>
    <property type="match status" value="1"/>
</dbReference>
<proteinExistence type="predicted"/>
<protein>
    <recommendedName>
        <fullName evidence="1">F-box domain-containing protein</fullName>
    </recommendedName>
</protein>
<dbReference type="PROSITE" id="PS50181">
    <property type="entry name" value="FBOX"/>
    <property type="match status" value="1"/>
</dbReference>
<dbReference type="InterPro" id="IPR050796">
    <property type="entry name" value="SCF_F-box_component"/>
</dbReference>
<comment type="caution">
    <text evidence="2">The sequence shown here is derived from an EMBL/GenBank/DDBJ whole genome shotgun (WGS) entry which is preliminary data.</text>
</comment>
<reference evidence="2" key="1">
    <citation type="submission" date="2024-03" db="EMBL/GenBank/DDBJ databases">
        <title>WGS assembly of Saponaria officinalis var. Norfolk2.</title>
        <authorList>
            <person name="Jenkins J."/>
            <person name="Shu S."/>
            <person name="Grimwood J."/>
            <person name="Barry K."/>
            <person name="Goodstein D."/>
            <person name="Schmutz J."/>
            <person name="Leebens-Mack J."/>
            <person name="Osbourn A."/>
        </authorList>
    </citation>
    <scope>NUCLEOTIDE SEQUENCE [LARGE SCALE GENOMIC DNA]</scope>
    <source>
        <strain evidence="2">JIC</strain>
    </source>
</reference>
<dbReference type="AlphaFoldDB" id="A0AAW1HH93"/>
<dbReference type="PANTHER" id="PTHR31672">
    <property type="entry name" value="BNACNNG10540D PROTEIN"/>
    <property type="match status" value="1"/>
</dbReference>
<dbReference type="InterPro" id="IPR036047">
    <property type="entry name" value="F-box-like_dom_sf"/>
</dbReference>
<dbReference type="InterPro" id="IPR001810">
    <property type="entry name" value="F-box_dom"/>
</dbReference>
<name>A0AAW1HH93_SAPOF</name>
<accession>A0AAW1HH93</accession>
<feature type="domain" description="F-box" evidence="1">
    <location>
        <begin position="5"/>
        <end position="53"/>
    </location>
</feature>
<evidence type="ECO:0000313" key="3">
    <source>
        <dbReference type="Proteomes" id="UP001443914"/>
    </source>
</evidence>
<dbReference type="EMBL" id="JBDFQZ010000011">
    <property type="protein sequence ID" value="KAK9675740.1"/>
    <property type="molecule type" value="Genomic_DNA"/>
</dbReference>
<sequence>MEDDNDVSVNLPQELLIKILSYLPVKSLIQFSCVCSVLTFNMVKDDIKRLTSLVIVSFDMVEEVFNEVPMPECLHPNTHSHELISTSKWQACVSCIHEYSMCEVWVLNTDRRWSKELVVKHSDQEPMLQPLNLWLNDNEFLFEVTQGHIREVFHYDLRTHQLKSTGRRGSLHLSKGGYVESLVSIKRFMSLHHPCKLGEYNDQNESPKLQNNGEYIFREVTRRGIRLSYSFKLA</sequence>